<dbReference type="AlphaFoldDB" id="A0A1K0FLQ8"/>
<protein>
    <submittedName>
        <fullName evidence="1">Uncharacterized protein</fullName>
    </submittedName>
</protein>
<proteinExistence type="predicted"/>
<comment type="caution">
    <text evidence="1">The sequence shown here is derived from an EMBL/GenBank/DDBJ whole genome shotgun (WGS) entry which is preliminary data.</text>
</comment>
<dbReference type="EMBL" id="MEIA01000135">
    <property type="protein sequence ID" value="OJF13745.1"/>
    <property type="molecule type" value="Genomic_DNA"/>
</dbReference>
<gene>
    <name evidence="1" type="ORF">BG844_13490</name>
</gene>
<dbReference type="RefSeq" id="WP_071805668.1">
    <property type="nucleotide sequence ID" value="NZ_MEIA01000135.1"/>
</dbReference>
<evidence type="ECO:0000313" key="2">
    <source>
        <dbReference type="Proteomes" id="UP000182486"/>
    </source>
</evidence>
<dbReference type="Proteomes" id="UP000182486">
    <property type="component" value="Unassembled WGS sequence"/>
</dbReference>
<name>A0A1K0FLQ8_9ACTN</name>
<accession>A0A1K0FLQ8</accession>
<keyword evidence="2" id="KW-1185">Reference proteome</keyword>
<evidence type="ECO:0000313" key="1">
    <source>
        <dbReference type="EMBL" id="OJF13745.1"/>
    </source>
</evidence>
<sequence>MTQPWVSVAAPPVVPYRYGLFSAAAVLDPADAREFMAGVQWEPVCADAPAPVTLAEACAVDRPPLHLPPGVDVAQAGPPISLYTGFVCALPGRDDLLERAHQKLGLIEQQSLEHYAWTGTAGNRPRLADPDTEILGGSAAAPVSAAIGLGLLEAFVSDRSGGIGVLWAPRWTAGVLTGAQLLRVENPRLVAPLGNPVVFAHTDGAGPDGTVPPAGDAWLYATGAVQVRRGAVSLPTLPQALSTVDNEVFAVAQRRYLVGWGCAQAAVKVRLPQATA</sequence>
<reference evidence="1 2" key="1">
    <citation type="submission" date="2016-09" db="EMBL/GenBank/DDBJ databases">
        <title>Couchioplanes caeruleus draft genome sequence.</title>
        <authorList>
            <person name="Sheehan J."/>
            <person name="Caffrey P."/>
        </authorList>
    </citation>
    <scope>NUCLEOTIDE SEQUENCE [LARGE SCALE GENOMIC DNA]</scope>
    <source>
        <strain evidence="1 2">DSM 43634</strain>
    </source>
</reference>
<organism evidence="1 2">
    <name type="scientific">Couchioplanes caeruleus subsp. caeruleus</name>
    <dbReference type="NCBI Taxonomy" id="56427"/>
    <lineage>
        <taxon>Bacteria</taxon>
        <taxon>Bacillati</taxon>
        <taxon>Actinomycetota</taxon>
        <taxon>Actinomycetes</taxon>
        <taxon>Micromonosporales</taxon>
        <taxon>Micromonosporaceae</taxon>
        <taxon>Couchioplanes</taxon>
    </lineage>
</organism>